<feature type="compositionally biased region" description="Basic residues" evidence="1">
    <location>
        <begin position="37"/>
        <end position="55"/>
    </location>
</feature>
<sequence length="68" mass="7820">MCSSAVATHFGYLIKDQFPSHSSQPQPHRLRWMPPNPRRKSAPAVQKHRKKRIGKSAKSERANLTRDN</sequence>
<evidence type="ECO:0000256" key="1">
    <source>
        <dbReference type="SAM" id="MobiDB-lite"/>
    </source>
</evidence>
<name>A0A6G1IY66_9PLEO</name>
<dbReference type="Proteomes" id="UP000799291">
    <property type="component" value="Unassembled WGS sequence"/>
</dbReference>
<feature type="region of interest" description="Disordered" evidence="1">
    <location>
        <begin position="16"/>
        <end position="68"/>
    </location>
</feature>
<organism evidence="2 3">
    <name type="scientific">Lentithecium fluviatile CBS 122367</name>
    <dbReference type="NCBI Taxonomy" id="1168545"/>
    <lineage>
        <taxon>Eukaryota</taxon>
        <taxon>Fungi</taxon>
        <taxon>Dikarya</taxon>
        <taxon>Ascomycota</taxon>
        <taxon>Pezizomycotina</taxon>
        <taxon>Dothideomycetes</taxon>
        <taxon>Pleosporomycetidae</taxon>
        <taxon>Pleosporales</taxon>
        <taxon>Massarineae</taxon>
        <taxon>Lentitheciaceae</taxon>
        <taxon>Lentithecium</taxon>
    </lineage>
</organism>
<evidence type="ECO:0000313" key="3">
    <source>
        <dbReference type="Proteomes" id="UP000799291"/>
    </source>
</evidence>
<dbReference type="AlphaFoldDB" id="A0A6G1IY66"/>
<dbReference type="EMBL" id="MU005585">
    <property type="protein sequence ID" value="KAF2683206.1"/>
    <property type="molecule type" value="Genomic_DNA"/>
</dbReference>
<keyword evidence="3" id="KW-1185">Reference proteome</keyword>
<reference evidence="2" key="1">
    <citation type="journal article" date="2020" name="Stud. Mycol.">
        <title>101 Dothideomycetes genomes: a test case for predicting lifestyles and emergence of pathogens.</title>
        <authorList>
            <person name="Haridas S."/>
            <person name="Albert R."/>
            <person name="Binder M."/>
            <person name="Bloem J."/>
            <person name="Labutti K."/>
            <person name="Salamov A."/>
            <person name="Andreopoulos B."/>
            <person name="Baker S."/>
            <person name="Barry K."/>
            <person name="Bills G."/>
            <person name="Bluhm B."/>
            <person name="Cannon C."/>
            <person name="Castanera R."/>
            <person name="Culley D."/>
            <person name="Daum C."/>
            <person name="Ezra D."/>
            <person name="Gonzalez J."/>
            <person name="Henrissat B."/>
            <person name="Kuo A."/>
            <person name="Liang C."/>
            <person name="Lipzen A."/>
            <person name="Lutzoni F."/>
            <person name="Magnuson J."/>
            <person name="Mondo S."/>
            <person name="Nolan M."/>
            <person name="Ohm R."/>
            <person name="Pangilinan J."/>
            <person name="Park H.-J."/>
            <person name="Ramirez L."/>
            <person name="Alfaro M."/>
            <person name="Sun H."/>
            <person name="Tritt A."/>
            <person name="Yoshinaga Y."/>
            <person name="Zwiers L.-H."/>
            <person name="Turgeon B."/>
            <person name="Goodwin S."/>
            <person name="Spatafora J."/>
            <person name="Crous P."/>
            <person name="Grigoriev I."/>
        </authorList>
    </citation>
    <scope>NUCLEOTIDE SEQUENCE</scope>
    <source>
        <strain evidence="2">CBS 122367</strain>
    </source>
</reference>
<gene>
    <name evidence="2" type="ORF">K458DRAFT_419401</name>
</gene>
<protein>
    <submittedName>
        <fullName evidence="2">Uncharacterized protein</fullName>
    </submittedName>
</protein>
<proteinExistence type="predicted"/>
<evidence type="ECO:0000313" key="2">
    <source>
        <dbReference type="EMBL" id="KAF2683206.1"/>
    </source>
</evidence>
<accession>A0A6G1IY66</accession>
<feature type="compositionally biased region" description="Basic and acidic residues" evidence="1">
    <location>
        <begin position="57"/>
        <end position="68"/>
    </location>
</feature>